<dbReference type="EMBL" id="JAVHJO010000001">
    <property type="protein sequence ID" value="KAK6543755.1"/>
    <property type="molecule type" value="Genomic_DNA"/>
</dbReference>
<sequence length="570" mass="62482">MRLSTLSLVLLLDCVSHATSLKVQTGPWQDIALERQAHRDRSIAAVSPPIPSIKNASKLPLNVLNTARSMLTPRETKITEMGSMELLEEMANGGLTAVEVTNAFLRRAGVAQKLVNCVVELMPETALSRARFLDEYYRKNKKTIGPLHGLPISVKEHVGIKGLDQNAGVAGWVGNDAPDDAQTLKALYSAGGIFFARTTLPQTIMHLETRSNLFGTTVNPFNRNLTCGGSSGGEGALLGIRGSSLGVGTDIGGSIRSPSANNGIYGLKPTAHRLPLGGIMATMGGEEQIIPVIGPMSTTLEPLSLFMSVVLGSKPWLKDPRLIPFPWRTELNFENKKIKVGVMRWDGIVMPHPPVTRALEQVVAKLCEHKDKFEIIEWEETRAKKAWDIISSLYFGDGGAEEYAAMALTGEPVLPMSKWILTQPGVPAIPGHTISKVWNLTLEREIFRAQYAAKWIAADIDVLLMPVGPGVAPRLETAKYWGYTSLFNLLDYPAAVFPVDKVSEKDNGVWEYEPTGEKDKENAMLWDPDYYKDAPISLQLAGRRFDDEKVLEALAIMKKTIGLPFVDTTK</sequence>
<dbReference type="Proteomes" id="UP001365542">
    <property type="component" value="Unassembled WGS sequence"/>
</dbReference>
<evidence type="ECO:0000256" key="5">
    <source>
        <dbReference type="PIRSR" id="PIRSR001221-1"/>
    </source>
</evidence>
<feature type="binding site" evidence="6">
    <location>
        <position position="230"/>
    </location>
    <ligand>
        <name>substrate</name>
    </ligand>
</feature>
<feature type="active site" description="Charge relay system" evidence="5">
    <location>
        <position position="155"/>
    </location>
</feature>
<evidence type="ECO:0000259" key="8">
    <source>
        <dbReference type="Pfam" id="PF01425"/>
    </source>
</evidence>
<feature type="domain" description="Amidase" evidence="8">
    <location>
        <begin position="99"/>
        <end position="551"/>
    </location>
</feature>
<name>A0AAV9XNR0_9PEZI</name>
<organism evidence="9 10">
    <name type="scientific">Orbilia ellipsospora</name>
    <dbReference type="NCBI Taxonomy" id="2528407"/>
    <lineage>
        <taxon>Eukaryota</taxon>
        <taxon>Fungi</taxon>
        <taxon>Dikarya</taxon>
        <taxon>Ascomycota</taxon>
        <taxon>Pezizomycotina</taxon>
        <taxon>Orbiliomycetes</taxon>
        <taxon>Orbiliales</taxon>
        <taxon>Orbiliaceae</taxon>
        <taxon>Orbilia</taxon>
    </lineage>
</organism>
<keyword evidence="4" id="KW-0378">Hydrolase</keyword>
<evidence type="ECO:0000256" key="1">
    <source>
        <dbReference type="ARBA" id="ARBA00001311"/>
    </source>
</evidence>
<evidence type="ECO:0000313" key="9">
    <source>
        <dbReference type="EMBL" id="KAK6543755.1"/>
    </source>
</evidence>
<dbReference type="GO" id="GO:0004040">
    <property type="term" value="F:amidase activity"/>
    <property type="evidence" value="ECO:0007669"/>
    <property type="project" value="UniProtKB-EC"/>
</dbReference>
<evidence type="ECO:0000256" key="4">
    <source>
        <dbReference type="ARBA" id="ARBA00022801"/>
    </source>
</evidence>
<dbReference type="AlphaFoldDB" id="A0AAV9XNR0"/>
<accession>A0AAV9XNR0</accession>
<feature type="active site" description="Charge relay system" evidence="5">
    <location>
        <position position="230"/>
    </location>
</feature>
<reference evidence="9 10" key="1">
    <citation type="submission" date="2019-10" db="EMBL/GenBank/DDBJ databases">
        <authorList>
            <person name="Palmer J.M."/>
        </authorList>
    </citation>
    <scope>NUCLEOTIDE SEQUENCE [LARGE SCALE GENOMIC DNA]</scope>
    <source>
        <strain evidence="9 10">TWF694</strain>
    </source>
</reference>
<evidence type="ECO:0000256" key="2">
    <source>
        <dbReference type="ARBA" id="ARBA00009199"/>
    </source>
</evidence>
<evidence type="ECO:0000256" key="6">
    <source>
        <dbReference type="PIRSR" id="PIRSR001221-2"/>
    </source>
</evidence>
<proteinExistence type="inferred from homology"/>
<protein>
    <recommendedName>
        <fullName evidence="3">amidase</fullName>
        <ecNumber evidence="3">3.5.1.4</ecNumber>
    </recommendedName>
</protein>
<dbReference type="Pfam" id="PF01425">
    <property type="entry name" value="Amidase"/>
    <property type="match status" value="1"/>
</dbReference>
<feature type="binding site" evidence="6">
    <location>
        <begin position="251"/>
        <end position="254"/>
    </location>
    <ligand>
        <name>substrate</name>
    </ligand>
</feature>
<dbReference type="PIRSF" id="PIRSF001221">
    <property type="entry name" value="Amidase_fungi"/>
    <property type="match status" value="1"/>
</dbReference>
<dbReference type="EC" id="3.5.1.4" evidence="3"/>
<dbReference type="PANTHER" id="PTHR46072:SF4">
    <property type="entry name" value="AMIDASE C550.07-RELATED"/>
    <property type="match status" value="1"/>
</dbReference>
<dbReference type="SUPFAM" id="SSF75304">
    <property type="entry name" value="Amidase signature (AS) enzymes"/>
    <property type="match status" value="1"/>
</dbReference>
<comment type="caution">
    <text evidence="9">The sequence shown here is derived from an EMBL/GenBank/DDBJ whole genome shotgun (WGS) entry which is preliminary data.</text>
</comment>
<dbReference type="PROSITE" id="PS00571">
    <property type="entry name" value="AMIDASES"/>
    <property type="match status" value="1"/>
</dbReference>
<feature type="active site" description="Acyl-ester intermediate" evidence="5">
    <location>
        <position position="254"/>
    </location>
</feature>
<comment type="catalytic activity">
    <reaction evidence="1">
        <text>a monocarboxylic acid amide + H2O = a monocarboxylate + NH4(+)</text>
        <dbReference type="Rhea" id="RHEA:12020"/>
        <dbReference type="ChEBI" id="CHEBI:15377"/>
        <dbReference type="ChEBI" id="CHEBI:28938"/>
        <dbReference type="ChEBI" id="CHEBI:35757"/>
        <dbReference type="ChEBI" id="CHEBI:83628"/>
        <dbReference type="EC" id="3.5.1.4"/>
    </reaction>
</comment>
<evidence type="ECO:0000256" key="7">
    <source>
        <dbReference type="SAM" id="SignalP"/>
    </source>
</evidence>
<dbReference type="Gene3D" id="3.90.1300.10">
    <property type="entry name" value="Amidase signature (AS) domain"/>
    <property type="match status" value="1"/>
</dbReference>
<keyword evidence="7" id="KW-0732">Signal</keyword>
<feature type="chain" id="PRO_5043653858" description="amidase" evidence="7">
    <location>
        <begin position="21"/>
        <end position="570"/>
    </location>
</feature>
<dbReference type="PANTHER" id="PTHR46072">
    <property type="entry name" value="AMIDASE-RELATED-RELATED"/>
    <property type="match status" value="1"/>
</dbReference>
<dbReference type="InterPro" id="IPR036928">
    <property type="entry name" value="AS_sf"/>
</dbReference>
<dbReference type="InterPro" id="IPR020556">
    <property type="entry name" value="Amidase_CS"/>
</dbReference>
<evidence type="ECO:0000256" key="3">
    <source>
        <dbReference type="ARBA" id="ARBA00012922"/>
    </source>
</evidence>
<comment type="similarity">
    <text evidence="2">Belongs to the amidase family.</text>
</comment>
<dbReference type="InterPro" id="IPR023631">
    <property type="entry name" value="Amidase_dom"/>
</dbReference>
<keyword evidence="10" id="KW-1185">Reference proteome</keyword>
<gene>
    <name evidence="9" type="ORF">TWF694_000488</name>
</gene>
<evidence type="ECO:0000313" key="10">
    <source>
        <dbReference type="Proteomes" id="UP001365542"/>
    </source>
</evidence>
<feature type="signal peptide" evidence="7">
    <location>
        <begin position="1"/>
        <end position="20"/>
    </location>
</feature>
<feature type="binding site" evidence="6">
    <location>
        <position position="204"/>
    </location>
    <ligand>
        <name>substrate</name>
    </ligand>
</feature>